<reference evidence="3 4" key="1">
    <citation type="submission" date="2016-07" db="EMBL/GenBank/DDBJ databases">
        <title>Pervasive Adenine N6-methylation of Active Genes in Fungi.</title>
        <authorList>
            <consortium name="DOE Joint Genome Institute"/>
            <person name="Mondo S.J."/>
            <person name="Dannebaum R.O."/>
            <person name="Kuo R.C."/>
            <person name="Labutti K."/>
            <person name="Haridas S."/>
            <person name="Kuo A."/>
            <person name="Salamov A."/>
            <person name="Ahrendt S.R."/>
            <person name="Lipzen A."/>
            <person name="Sullivan W."/>
            <person name="Andreopoulos W.B."/>
            <person name="Clum A."/>
            <person name="Lindquist E."/>
            <person name="Daum C."/>
            <person name="Ramamoorthy G.K."/>
            <person name="Gryganskyi A."/>
            <person name="Culley D."/>
            <person name="Magnuson J.K."/>
            <person name="James T.Y."/>
            <person name="O'Malley M.A."/>
            <person name="Stajich J.E."/>
            <person name="Spatafora J.W."/>
            <person name="Visel A."/>
            <person name="Grigoriev I.V."/>
        </authorList>
    </citation>
    <scope>NUCLEOTIDE SEQUENCE [LARGE SCALE GENOMIC DNA]</scope>
    <source>
        <strain evidence="3 4">68-887.2</strain>
    </source>
</reference>
<keyword evidence="1" id="KW-0175">Coiled coil</keyword>
<feature type="compositionally biased region" description="Polar residues" evidence="2">
    <location>
        <begin position="771"/>
        <end position="785"/>
    </location>
</feature>
<sequence>MSTSNIASALPTSHPLITELTSLRQQLLQYQKAAHQSNIQLQGSRLELSLVKEENAVLRDQGDSLRKELEILRKNPAPPPIPPTSTALSELSLAHRRLSAKLDLTESQLASAQLELAAVKQEAQRLSKERDGQRATINELRRVEEDREEEIEWEKGERRRVEEQKKLVDLALQEYEALVHSIDPSVVPPAIPSKSSMTDILQSTPELGSPSLPTPPLVSPSGTSIHTASESISNLLVGQRGVHRLFTDFTSTLADKERKLHALQSRIDELEYSLSTVEDQLAAETALRVSAQDERDRALRDDASAAKVVERYMTFTQKTHATVHMHLDNLRARSAATHATLRNEVLALRGQLRGETERATRLREAMDEMSETLAREAVGRRREVAMRLKMMSLEEKKERKVETWLDKVRRARAGAEGAVLEPDALEVLLDEGVEAVTTEDKVVGNDKSRSWNLLGKKKKVQEASVAAQNEQSSVARVLLAEDLVNTLVQDLQIETERRIELERQRVDWLAKEAVEGVEPEADGEAHMMVFDMGEHDEEEEDVNPDKVNGGDDVVQEQSANDEPPTQEAEPQVQTTPSPEPQEHPLVGQLRDLFAPLQEKSVPLQKALHDLSLSLASLRSSLPVPVEAPDSPNASSSNRRKPFMNISLKSPEANSDPILLSLLDAIHEVIEDARVDVEIAVADEERVFRGFEALLGVGSSGAVQGKQVVQDAREYLEDRTEHGPYPKLESKVADVERDLAIIKRTLHETTEGMEMDKDKESGNDRTNKRGSIWTSVKLSTVSTPTTRSLVNSSSPPESPVSENRRRTTSLFAGVGSAGRTFSASVIGAPRRAVTGGFTGGLYRGRKASVGVGKKKEGDKKSDEVRLVNDQLEDDVE</sequence>
<gene>
    <name evidence="3" type="ORF">BCR39DRAFT_511403</name>
</gene>
<dbReference type="Proteomes" id="UP000193986">
    <property type="component" value="Unassembled WGS sequence"/>
</dbReference>
<organism evidence="3 4">
    <name type="scientific">Naematelia encephala</name>
    <dbReference type="NCBI Taxonomy" id="71784"/>
    <lineage>
        <taxon>Eukaryota</taxon>
        <taxon>Fungi</taxon>
        <taxon>Dikarya</taxon>
        <taxon>Basidiomycota</taxon>
        <taxon>Agaricomycotina</taxon>
        <taxon>Tremellomycetes</taxon>
        <taxon>Tremellales</taxon>
        <taxon>Naemateliaceae</taxon>
        <taxon>Naematelia</taxon>
    </lineage>
</organism>
<dbReference type="OrthoDB" id="2592022at2759"/>
<feature type="region of interest" description="Disordered" evidence="2">
    <location>
        <begin position="195"/>
        <end position="225"/>
    </location>
</feature>
<comment type="caution">
    <text evidence="3">The sequence shown here is derived from an EMBL/GenBank/DDBJ whole genome shotgun (WGS) entry which is preliminary data.</text>
</comment>
<feature type="compositionally biased region" description="Low complexity" evidence="2">
    <location>
        <begin position="786"/>
        <end position="800"/>
    </location>
</feature>
<accession>A0A1Y2BLN0</accession>
<dbReference type="AlphaFoldDB" id="A0A1Y2BLN0"/>
<name>A0A1Y2BLN0_9TREE</name>
<dbReference type="STRING" id="71784.A0A1Y2BLN0"/>
<dbReference type="InParanoid" id="A0A1Y2BLN0"/>
<feature type="coiled-coil region" evidence="1">
    <location>
        <begin position="253"/>
        <end position="280"/>
    </location>
</feature>
<evidence type="ECO:0000256" key="2">
    <source>
        <dbReference type="SAM" id="MobiDB-lite"/>
    </source>
</evidence>
<feature type="region of interest" description="Disordered" evidence="2">
    <location>
        <begin position="748"/>
        <end position="804"/>
    </location>
</feature>
<proteinExistence type="predicted"/>
<dbReference type="EMBL" id="MCFC01000001">
    <property type="protein sequence ID" value="ORY35668.1"/>
    <property type="molecule type" value="Genomic_DNA"/>
</dbReference>
<feature type="region of interest" description="Disordered" evidence="2">
    <location>
        <begin position="833"/>
        <end position="875"/>
    </location>
</feature>
<keyword evidence="4" id="KW-1185">Reference proteome</keyword>
<feature type="compositionally biased region" description="Basic and acidic residues" evidence="2">
    <location>
        <begin position="748"/>
        <end position="766"/>
    </location>
</feature>
<feature type="compositionally biased region" description="Basic and acidic residues" evidence="2">
    <location>
        <begin position="852"/>
        <end position="865"/>
    </location>
</feature>
<feature type="coiled-coil region" evidence="1">
    <location>
        <begin position="55"/>
        <end position="143"/>
    </location>
</feature>
<evidence type="ECO:0000313" key="4">
    <source>
        <dbReference type="Proteomes" id="UP000193986"/>
    </source>
</evidence>
<feature type="region of interest" description="Disordered" evidence="2">
    <location>
        <begin position="535"/>
        <end position="584"/>
    </location>
</feature>
<evidence type="ECO:0000256" key="1">
    <source>
        <dbReference type="SAM" id="Coils"/>
    </source>
</evidence>
<protein>
    <submittedName>
        <fullName evidence="3">Uncharacterized protein</fullName>
    </submittedName>
</protein>
<evidence type="ECO:0000313" key="3">
    <source>
        <dbReference type="EMBL" id="ORY35668.1"/>
    </source>
</evidence>